<protein>
    <submittedName>
        <fullName evidence="2">Uncharacterized protein</fullName>
    </submittedName>
</protein>
<keyword evidence="3" id="KW-1185">Reference proteome</keyword>
<evidence type="ECO:0000313" key="3">
    <source>
        <dbReference type="Proteomes" id="UP001610990"/>
    </source>
</evidence>
<gene>
    <name evidence="2" type="ORF">ACH4GP_00245</name>
</gene>
<dbReference type="EMBL" id="JBIRGH010000001">
    <property type="protein sequence ID" value="MFH8582814.1"/>
    <property type="molecule type" value="Genomic_DNA"/>
</dbReference>
<proteinExistence type="predicted"/>
<dbReference type="Proteomes" id="UP001610990">
    <property type="component" value="Unassembled WGS sequence"/>
</dbReference>
<evidence type="ECO:0000313" key="2">
    <source>
        <dbReference type="EMBL" id="MFH8582814.1"/>
    </source>
</evidence>
<dbReference type="RefSeq" id="WP_367434122.1">
    <property type="nucleotide sequence ID" value="NZ_CP108413.1"/>
</dbReference>
<feature type="region of interest" description="Disordered" evidence="1">
    <location>
        <begin position="142"/>
        <end position="182"/>
    </location>
</feature>
<accession>A0ABW7R457</accession>
<evidence type="ECO:0000256" key="1">
    <source>
        <dbReference type="SAM" id="MobiDB-lite"/>
    </source>
</evidence>
<reference evidence="2 3" key="1">
    <citation type="submission" date="2024-10" db="EMBL/GenBank/DDBJ databases">
        <title>The Natural Products Discovery Center: Release of the First 8490 Sequenced Strains for Exploring Actinobacteria Biosynthetic Diversity.</title>
        <authorList>
            <person name="Kalkreuter E."/>
            <person name="Kautsar S.A."/>
            <person name="Yang D."/>
            <person name="Bader C.D."/>
            <person name="Teijaro C.N."/>
            <person name="Fluegel L."/>
            <person name="Davis C.M."/>
            <person name="Simpson J.R."/>
            <person name="Lauterbach L."/>
            <person name="Steele A.D."/>
            <person name="Gui C."/>
            <person name="Meng S."/>
            <person name="Li G."/>
            <person name="Viehrig K."/>
            <person name="Ye F."/>
            <person name="Su P."/>
            <person name="Kiefer A.F."/>
            <person name="Nichols A."/>
            <person name="Cepeda A.J."/>
            <person name="Yan W."/>
            <person name="Fan B."/>
            <person name="Jiang Y."/>
            <person name="Adhikari A."/>
            <person name="Zheng C.-J."/>
            <person name="Schuster L."/>
            <person name="Cowan T.M."/>
            <person name="Smanski M.J."/>
            <person name="Chevrette M.G."/>
            <person name="De Carvalho L.P.S."/>
            <person name="Shen B."/>
        </authorList>
    </citation>
    <scope>NUCLEOTIDE SEQUENCE [LARGE SCALE GENOMIC DNA]</scope>
    <source>
        <strain evidence="2 3">NPDC018013</strain>
    </source>
</reference>
<comment type="caution">
    <text evidence="2">The sequence shown here is derived from an EMBL/GenBank/DDBJ whole genome shotgun (WGS) entry which is preliminary data.</text>
</comment>
<name>A0ABW7R457_9ACTN</name>
<sequence>MEKHARTATGNPERSSAGIPARAYWCEVLAEGAVYGTRERVPYVLGTFRRISPKLALRWLQGEAERIADRLDPDPERSAWVKPWMQVGTVPVPDCPTEFRFWTEGPDEHHAARDQLKGGAPLSVVIPDKGCRFTLTVRPVAVPPPESIPTLPADDGQPTSPRPGRTSRRKPRRSPGWLVPFL</sequence>
<organism evidence="2 3">
    <name type="scientific">Streptomyces celluloflavus</name>
    <dbReference type="NCBI Taxonomy" id="58344"/>
    <lineage>
        <taxon>Bacteria</taxon>
        <taxon>Bacillati</taxon>
        <taxon>Actinomycetota</taxon>
        <taxon>Actinomycetes</taxon>
        <taxon>Kitasatosporales</taxon>
        <taxon>Streptomycetaceae</taxon>
        <taxon>Streptomyces</taxon>
    </lineage>
</organism>